<organism evidence="2 3">
    <name type="scientific">Actinokineospora alba</name>
    <dbReference type="NCBI Taxonomy" id="504798"/>
    <lineage>
        <taxon>Bacteria</taxon>
        <taxon>Bacillati</taxon>
        <taxon>Actinomycetota</taxon>
        <taxon>Actinomycetes</taxon>
        <taxon>Pseudonocardiales</taxon>
        <taxon>Pseudonocardiaceae</taxon>
        <taxon>Actinokineospora</taxon>
    </lineage>
</organism>
<dbReference type="STRING" id="504798.SAMN05421871_107273"/>
<dbReference type="RefSeq" id="WP_091382507.1">
    <property type="nucleotide sequence ID" value="NZ_FNDV01000007.1"/>
</dbReference>
<dbReference type="Proteomes" id="UP000199651">
    <property type="component" value="Unassembled WGS sequence"/>
</dbReference>
<dbReference type="Gene3D" id="1.20.120.520">
    <property type="entry name" value="nmb1532 protein domain like"/>
    <property type="match status" value="1"/>
</dbReference>
<reference evidence="3" key="1">
    <citation type="submission" date="2016-10" db="EMBL/GenBank/DDBJ databases">
        <authorList>
            <person name="Varghese N."/>
            <person name="Submissions S."/>
        </authorList>
    </citation>
    <scope>NUCLEOTIDE SEQUENCE [LARGE SCALE GENOMIC DNA]</scope>
    <source>
        <strain evidence="3">IBRC-M 10655</strain>
    </source>
</reference>
<keyword evidence="3" id="KW-1185">Reference proteome</keyword>
<evidence type="ECO:0000313" key="2">
    <source>
        <dbReference type="EMBL" id="SDP70810.1"/>
    </source>
</evidence>
<dbReference type="PANTHER" id="PTHR35585">
    <property type="entry name" value="HHE DOMAIN PROTEIN (AFU_ORTHOLOGUE AFUA_4G00730)"/>
    <property type="match status" value="1"/>
</dbReference>
<accession>A0A1H0UXC8</accession>
<protein>
    <submittedName>
        <fullName evidence="2">Hemerythrin HHE cation binding domain-containing protein</fullName>
    </submittedName>
</protein>
<dbReference type="EMBL" id="FNJB01000012">
    <property type="protein sequence ID" value="SDP70810.1"/>
    <property type="molecule type" value="Genomic_DNA"/>
</dbReference>
<feature type="domain" description="Hemerythrin-like" evidence="1">
    <location>
        <begin position="5"/>
        <end position="118"/>
    </location>
</feature>
<sequence length="168" mass="19372">MTDDVIELILADHRLFEDLFRDLRDDTNDRAKVLAELSTRLVAHAEAEEAEVYPALRKFKKVDAEEVEHGAEEHAEGHQALLALMEIEDTSSEDWEDHLQKLVEAVNHHLDEEERTILNDARETVPDERRAELGTKFVEAREERIAAGCGDLDYVRELAERTEDRIDE</sequence>
<proteinExistence type="predicted"/>
<dbReference type="OrthoDB" id="5183396at2"/>
<evidence type="ECO:0000313" key="3">
    <source>
        <dbReference type="Proteomes" id="UP000199651"/>
    </source>
</evidence>
<gene>
    <name evidence="2" type="ORF">SAMN05192558_112131</name>
</gene>
<dbReference type="Pfam" id="PF01814">
    <property type="entry name" value="Hemerythrin"/>
    <property type="match status" value="1"/>
</dbReference>
<dbReference type="AlphaFoldDB" id="A0A1H0UXC8"/>
<dbReference type="InterPro" id="IPR012312">
    <property type="entry name" value="Hemerythrin-like"/>
</dbReference>
<dbReference type="PANTHER" id="PTHR35585:SF1">
    <property type="entry name" value="HHE DOMAIN PROTEIN (AFU_ORTHOLOGUE AFUA_4G00730)"/>
    <property type="match status" value="1"/>
</dbReference>
<evidence type="ECO:0000259" key="1">
    <source>
        <dbReference type="Pfam" id="PF01814"/>
    </source>
</evidence>
<name>A0A1H0UXC8_9PSEU</name>